<dbReference type="OrthoDB" id="6220758at2759"/>
<comment type="function">
    <text evidence="1">Actins are highly conserved proteins that are involved in various types of cell motility and are ubiquitously expressed in all eukaryotic cells.</text>
</comment>
<dbReference type="SMART" id="SM00268">
    <property type="entry name" value="ACTIN"/>
    <property type="match status" value="1"/>
</dbReference>
<evidence type="ECO:0000313" key="7">
    <source>
        <dbReference type="WBParaSite" id="HNAJ_0000933001-mRNA-1"/>
    </source>
</evidence>
<dbReference type="SUPFAM" id="SSF53067">
    <property type="entry name" value="Actin-like ATPase domain"/>
    <property type="match status" value="2"/>
</dbReference>
<evidence type="ECO:0000256" key="4">
    <source>
        <dbReference type="ARBA" id="ARBA00022490"/>
    </source>
</evidence>
<dbReference type="Gene3D" id="3.90.640.10">
    <property type="entry name" value="Actin, Chain A, domain 4"/>
    <property type="match status" value="1"/>
</dbReference>
<dbReference type="AlphaFoldDB" id="A0A0R3TPD8"/>
<reference evidence="7" key="1">
    <citation type="submission" date="2017-02" db="UniProtKB">
        <authorList>
            <consortium name="WormBaseParasite"/>
        </authorList>
    </citation>
    <scope>IDENTIFICATION</scope>
</reference>
<evidence type="ECO:0000256" key="2">
    <source>
        <dbReference type="ARBA" id="ARBA00004496"/>
    </source>
</evidence>
<reference evidence="5 6" key="2">
    <citation type="submission" date="2018-11" db="EMBL/GenBank/DDBJ databases">
        <authorList>
            <consortium name="Pathogen Informatics"/>
        </authorList>
    </citation>
    <scope>NUCLEOTIDE SEQUENCE [LARGE SCALE GENOMIC DNA]</scope>
</reference>
<dbReference type="InterPro" id="IPR043129">
    <property type="entry name" value="ATPase_NBD"/>
</dbReference>
<organism evidence="7">
    <name type="scientific">Rodentolepis nana</name>
    <name type="common">Dwarf tapeworm</name>
    <name type="synonym">Hymenolepis nana</name>
    <dbReference type="NCBI Taxonomy" id="102285"/>
    <lineage>
        <taxon>Eukaryota</taxon>
        <taxon>Metazoa</taxon>
        <taxon>Spiralia</taxon>
        <taxon>Lophotrochozoa</taxon>
        <taxon>Platyhelminthes</taxon>
        <taxon>Cestoda</taxon>
        <taxon>Eucestoda</taxon>
        <taxon>Cyclophyllidea</taxon>
        <taxon>Hymenolepididae</taxon>
        <taxon>Rodentolepis</taxon>
    </lineage>
</organism>
<name>A0A0R3TPD8_RODNA</name>
<proteinExistence type="inferred from homology"/>
<dbReference type="STRING" id="102285.A0A0R3TPD8"/>
<gene>
    <name evidence="5" type="ORF">HNAJ_LOCUS9325</name>
</gene>
<keyword evidence="6" id="KW-1185">Reference proteome</keyword>
<keyword evidence="4" id="KW-0963">Cytoplasm</keyword>
<evidence type="ECO:0000256" key="3">
    <source>
        <dbReference type="ARBA" id="ARBA00005665"/>
    </source>
</evidence>
<dbReference type="Proteomes" id="UP000278807">
    <property type="component" value="Unassembled WGS sequence"/>
</dbReference>
<accession>A0A0R3TPD8</accession>
<evidence type="ECO:0000313" key="5">
    <source>
        <dbReference type="EMBL" id="VDO05755.1"/>
    </source>
</evidence>
<dbReference type="CDD" id="cd10210">
    <property type="entry name" value="ASKHA_NBD_Arp6"/>
    <property type="match status" value="1"/>
</dbReference>
<dbReference type="Pfam" id="PF00022">
    <property type="entry name" value="Actin"/>
    <property type="match status" value="1"/>
</dbReference>
<evidence type="ECO:0000313" key="6">
    <source>
        <dbReference type="Proteomes" id="UP000278807"/>
    </source>
</evidence>
<comment type="similarity">
    <text evidence="3">Belongs to the actin family. ARP6 subfamily.</text>
</comment>
<evidence type="ECO:0000256" key="1">
    <source>
        <dbReference type="ARBA" id="ARBA00003520"/>
    </source>
</evidence>
<comment type="subcellular location">
    <subcellularLocation>
        <location evidence="2">Cytoplasm</location>
    </subcellularLocation>
</comment>
<dbReference type="GO" id="GO:0005737">
    <property type="term" value="C:cytoplasm"/>
    <property type="evidence" value="ECO:0007669"/>
    <property type="project" value="UniProtKB-SubCell"/>
</dbReference>
<sequence>MATPALVVDLGGGSIKYGLSSEKNPNFADNCIYRSKNVSGRNFIGNEVEDCKNLSGLFGTYPFKKGYINNWDTQKQILDCVLGGYLNSRTLDYSDLNLFVTEPYFNFSSTKETLNELFFEEYHVAGLVRANPAFFATYKYRSETNQHVSRYTFVIDSGYSFTHILPMADGKLMKEFALRLCVGGKILTNRLIEVTSYRQLDVRSEIYIMNQCKEDACFVSKDFWKDLAFAKSRESSHNTIAREYVLPDYIDVHRGYLRPPSEKPKDAAERAKLQGYILRLNNERFTVPELLFHPSDVGYSEMGVSEASEYLLTERLPPAVRPGAMANIVLIGGNSKFPGYRERVLSDLRSCVPSDLSVNVFSPPE</sequence>
<protein>
    <submittedName>
        <fullName evidence="7">Actin-related protein 6</fullName>
    </submittedName>
</protein>
<dbReference type="InterPro" id="IPR004000">
    <property type="entry name" value="Actin"/>
</dbReference>
<dbReference type="EMBL" id="UZAE01012573">
    <property type="protein sequence ID" value="VDO05755.1"/>
    <property type="molecule type" value="Genomic_DNA"/>
</dbReference>
<dbReference type="PANTHER" id="PTHR11937">
    <property type="entry name" value="ACTIN"/>
    <property type="match status" value="1"/>
</dbReference>
<dbReference type="Gene3D" id="3.30.420.40">
    <property type="match status" value="2"/>
</dbReference>
<dbReference type="FunFam" id="3.90.640.10:FF:000014">
    <property type="entry name" value="Putative actin-related protein 6"/>
    <property type="match status" value="1"/>
</dbReference>
<dbReference type="GO" id="GO:0005634">
    <property type="term" value="C:nucleus"/>
    <property type="evidence" value="ECO:0007669"/>
    <property type="project" value="UniProtKB-ARBA"/>
</dbReference>
<dbReference type="Gene3D" id="2.30.36.70">
    <property type="entry name" value="Actin, Chain A, domain 2"/>
    <property type="match status" value="1"/>
</dbReference>
<dbReference type="WBParaSite" id="HNAJ_0000933001-mRNA-1">
    <property type="protein sequence ID" value="HNAJ_0000933001-mRNA-1"/>
    <property type="gene ID" value="HNAJ_0000933001"/>
</dbReference>